<comment type="caution">
    <text evidence="1">The sequence shown here is derived from an EMBL/GenBank/DDBJ whole genome shotgun (WGS) entry which is preliminary data.</text>
</comment>
<evidence type="ECO:0000313" key="2">
    <source>
        <dbReference type="Proteomes" id="UP000187455"/>
    </source>
</evidence>
<reference evidence="1 2" key="1">
    <citation type="journal article" date="2016" name="Mol. Biol. Evol.">
        <title>Genome-Wide Survey of Gut Fungi (Harpellales) Reveals the First Horizontally Transferred Ubiquitin Gene from a Mosquito Host.</title>
        <authorList>
            <person name="Wang Y."/>
            <person name="White M.M."/>
            <person name="Kvist S."/>
            <person name="Moncalvo J.M."/>
        </authorList>
    </citation>
    <scope>NUCLEOTIDE SEQUENCE [LARGE SCALE GENOMIC DNA]</scope>
    <source>
        <strain evidence="1 2">ALG-7-W6</strain>
    </source>
</reference>
<evidence type="ECO:0000313" key="1">
    <source>
        <dbReference type="EMBL" id="OLY81760.1"/>
    </source>
</evidence>
<accession>A0A1R0GXZ1</accession>
<gene>
    <name evidence="1" type="ORF">AYI68_g4131</name>
</gene>
<keyword evidence="2" id="KW-1185">Reference proteome</keyword>
<dbReference type="AlphaFoldDB" id="A0A1R0GXZ1"/>
<protein>
    <submittedName>
        <fullName evidence="1">Uncharacterized protein</fullName>
    </submittedName>
</protein>
<name>A0A1R0GXZ1_9FUNG</name>
<organism evidence="1 2">
    <name type="scientific">Smittium mucronatum</name>
    <dbReference type="NCBI Taxonomy" id="133383"/>
    <lineage>
        <taxon>Eukaryota</taxon>
        <taxon>Fungi</taxon>
        <taxon>Fungi incertae sedis</taxon>
        <taxon>Zoopagomycota</taxon>
        <taxon>Kickxellomycotina</taxon>
        <taxon>Harpellomycetes</taxon>
        <taxon>Harpellales</taxon>
        <taxon>Legeriomycetaceae</taxon>
        <taxon>Smittium</taxon>
    </lineage>
</organism>
<dbReference type="EMBL" id="LSSL01002185">
    <property type="protein sequence ID" value="OLY81760.1"/>
    <property type="molecule type" value="Genomic_DNA"/>
</dbReference>
<proteinExistence type="predicted"/>
<sequence length="140" mass="15460">MDMVIRNHEFFGSGFYHYGFAPGVDAWLEIAEDSDSNVSASISIKALDLSEELDPSLSSNPSPPPPDKILVYYFYRWGCTTLSVFSTGSNGKIIDRRSKGEIPALNSLLDESAECASNNAIQIVSSLATLQQFRIENLYQ</sequence>
<dbReference type="Proteomes" id="UP000187455">
    <property type="component" value="Unassembled WGS sequence"/>
</dbReference>